<protein>
    <recommendedName>
        <fullName evidence="3">DsrE/DsrF-like family protein</fullName>
    </recommendedName>
</protein>
<proteinExistence type="predicted"/>
<dbReference type="Gene3D" id="3.40.1260.10">
    <property type="entry name" value="DsrEFH-like"/>
    <property type="match status" value="1"/>
</dbReference>
<organism evidence="1 2">
    <name type="scientific">Candidatus Nitrosymbiomonas proteolyticus</name>
    <dbReference type="NCBI Taxonomy" id="2608984"/>
    <lineage>
        <taxon>Bacteria</taxon>
        <taxon>Bacillati</taxon>
        <taxon>Armatimonadota</taxon>
        <taxon>Armatimonadota incertae sedis</taxon>
        <taxon>Candidatus Nitrosymbiomonas</taxon>
    </lineage>
</organism>
<evidence type="ECO:0008006" key="3">
    <source>
        <dbReference type="Google" id="ProtNLM"/>
    </source>
</evidence>
<name>A0A809RA62_9BACT</name>
<dbReference type="KEGG" id="npy:NPRO_19340"/>
<dbReference type="SUPFAM" id="SSF75169">
    <property type="entry name" value="DsrEFH-like"/>
    <property type="match status" value="1"/>
</dbReference>
<dbReference type="PANTHER" id="PTHR34874">
    <property type="entry name" value="PROTEIN YCHN"/>
    <property type="match status" value="1"/>
</dbReference>
<reference evidence="1" key="1">
    <citation type="journal article" name="DNA Res.">
        <title>The physiological potential of anammox bacteria as revealed by their core genome structure.</title>
        <authorList>
            <person name="Okubo T."/>
            <person name="Toyoda A."/>
            <person name="Fukuhara K."/>
            <person name="Uchiyama I."/>
            <person name="Harigaya Y."/>
            <person name="Kuroiwa M."/>
            <person name="Suzuki T."/>
            <person name="Murakami Y."/>
            <person name="Suwa Y."/>
            <person name="Takami H."/>
        </authorList>
    </citation>
    <scope>NUCLEOTIDE SEQUENCE</scope>
    <source>
        <strain evidence="1">317325-2</strain>
    </source>
</reference>
<dbReference type="AlphaFoldDB" id="A0A809RA62"/>
<dbReference type="InterPro" id="IPR003787">
    <property type="entry name" value="Sulphur_relay_DsrE/F-like"/>
</dbReference>
<dbReference type="PANTHER" id="PTHR34874:SF1">
    <property type="entry name" value="PROTEIN YCHN"/>
    <property type="match status" value="1"/>
</dbReference>
<dbReference type="Pfam" id="PF02635">
    <property type="entry name" value="DsrE"/>
    <property type="match status" value="1"/>
</dbReference>
<accession>A0A809RA62</accession>
<dbReference type="GO" id="GO:0005829">
    <property type="term" value="C:cytosol"/>
    <property type="evidence" value="ECO:0007669"/>
    <property type="project" value="TreeGrafter"/>
</dbReference>
<gene>
    <name evidence="1" type="ORF">NPRO_19340</name>
</gene>
<evidence type="ECO:0000313" key="2">
    <source>
        <dbReference type="Proteomes" id="UP000662873"/>
    </source>
</evidence>
<sequence>MKVLIILNDAPYGGERAYNGLRTAMTLQKEHGADVRVFLFADAIWAAASGQKTPDGYYNVERMLKAIWPAPIVEDILRVDLR</sequence>
<dbReference type="Proteomes" id="UP000662873">
    <property type="component" value="Chromosome"/>
</dbReference>
<dbReference type="InterPro" id="IPR027396">
    <property type="entry name" value="DsrEFH-like"/>
</dbReference>
<dbReference type="EMBL" id="AP021858">
    <property type="protein sequence ID" value="BBO24339.1"/>
    <property type="molecule type" value="Genomic_DNA"/>
</dbReference>
<evidence type="ECO:0000313" key="1">
    <source>
        <dbReference type="EMBL" id="BBO24339.1"/>
    </source>
</evidence>